<comment type="function">
    <text evidence="3">Might act as an E3 ubiquitin-protein ligase, or as part of E3 complex, which accepts ubiquitin from specific E2 ubiquitin-conjugating enzymes and then transfers it to substrates.</text>
</comment>
<dbReference type="InterPro" id="IPR001841">
    <property type="entry name" value="Znf_RING"/>
</dbReference>
<dbReference type="GO" id="GO:0061630">
    <property type="term" value="F:ubiquitin protein ligase activity"/>
    <property type="evidence" value="ECO:0007669"/>
    <property type="project" value="UniProtKB-EC"/>
</dbReference>
<dbReference type="Pfam" id="PF01485">
    <property type="entry name" value="IBR"/>
    <property type="match status" value="1"/>
</dbReference>
<evidence type="ECO:0000256" key="12">
    <source>
        <dbReference type="PROSITE-ProRule" id="PRU00175"/>
    </source>
</evidence>
<sequence length="311" mass="35173">MDVGVVTPSQFVFARTDVELEEQLREAFEASNDDFAFCIQRQEILRLSDYTFAYHLQLADITTPSHPSASTSASASASSSSPGHSKHDRDLVAENYYEQGQTYSGGGGKEVGSWECSYKTQASVPVELCGICFENSLPDMFEGMHCLHRFCHSCMTQYIHSRLGQKRHQVYCPHESCREALLPQECHYFLPAEIFDAWTQVILEAQIPESEKVYCPFPDCSGLLVKEDVAGIMVEDILNVECPFCNRMFCVRCMVPWHADLDCSQFQSLPPAERSEADVQLFKLAQDCKWQRCGECKGMIELTYGCNHMKC</sequence>
<gene>
    <name evidence="16" type="ORF">KI387_026648</name>
</gene>
<feature type="non-terminal residue" evidence="16">
    <location>
        <position position="311"/>
    </location>
</feature>
<dbReference type="Gene3D" id="3.30.40.10">
    <property type="entry name" value="Zinc/RING finger domain, C3HC4 (zinc finger)"/>
    <property type="match status" value="1"/>
</dbReference>
<feature type="compositionally biased region" description="Low complexity" evidence="13">
    <location>
        <begin position="65"/>
        <end position="82"/>
    </location>
</feature>
<evidence type="ECO:0000256" key="3">
    <source>
        <dbReference type="ARBA" id="ARBA00003976"/>
    </source>
</evidence>
<dbReference type="FunFam" id="3.30.40.10:FF:000230">
    <property type="entry name" value="RBR-type E3 ubiquitin transferase"/>
    <property type="match status" value="1"/>
</dbReference>
<keyword evidence="8" id="KW-0677">Repeat</keyword>
<accession>A0AA38KZW3</accession>
<comment type="similarity">
    <text evidence="4">Belongs to the RBR family. Ariadne subfamily.</text>
</comment>
<dbReference type="AlphaFoldDB" id="A0AA38KZW3"/>
<feature type="domain" description="RING-type" evidence="14">
    <location>
        <begin position="129"/>
        <end position="173"/>
    </location>
</feature>
<dbReference type="Proteomes" id="UP000824469">
    <property type="component" value="Unassembled WGS sequence"/>
</dbReference>
<evidence type="ECO:0000256" key="1">
    <source>
        <dbReference type="ARBA" id="ARBA00001798"/>
    </source>
</evidence>
<feature type="region of interest" description="Disordered" evidence="13">
    <location>
        <begin position="65"/>
        <end position="88"/>
    </location>
</feature>
<dbReference type="PROSITE" id="PS00518">
    <property type="entry name" value="ZF_RING_1"/>
    <property type="match status" value="1"/>
</dbReference>
<evidence type="ECO:0000256" key="9">
    <source>
        <dbReference type="ARBA" id="ARBA00022771"/>
    </source>
</evidence>
<keyword evidence="10" id="KW-0833">Ubl conjugation pathway</keyword>
<dbReference type="SMART" id="SM00647">
    <property type="entry name" value="IBR"/>
    <property type="match status" value="1"/>
</dbReference>
<comment type="catalytic activity">
    <reaction evidence="1">
        <text>[E2 ubiquitin-conjugating enzyme]-S-ubiquitinyl-L-cysteine + [acceptor protein]-L-lysine = [E2 ubiquitin-conjugating enzyme]-L-cysteine + [acceptor protein]-N(6)-ubiquitinyl-L-lysine.</text>
        <dbReference type="EC" id="2.3.2.31"/>
    </reaction>
</comment>
<proteinExistence type="inferred from homology"/>
<dbReference type="InterPro" id="IPR002867">
    <property type="entry name" value="IBR_dom"/>
</dbReference>
<dbReference type="PROSITE" id="PS51873">
    <property type="entry name" value="TRIAD"/>
    <property type="match status" value="1"/>
</dbReference>
<evidence type="ECO:0000256" key="4">
    <source>
        <dbReference type="ARBA" id="ARBA00005884"/>
    </source>
</evidence>
<name>A0AA38KZW3_TAXCH</name>
<feature type="domain" description="RING-type" evidence="15">
    <location>
        <begin position="125"/>
        <end position="311"/>
    </location>
</feature>
<dbReference type="GO" id="GO:0016567">
    <property type="term" value="P:protein ubiquitination"/>
    <property type="evidence" value="ECO:0007669"/>
    <property type="project" value="InterPro"/>
</dbReference>
<evidence type="ECO:0000256" key="13">
    <source>
        <dbReference type="SAM" id="MobiDB-lite"/>
    </source>
</evidence>
<dbReference type="InterPro" id="IPR031127">
    <property type="entry name" value="E3_UB_ligase_RBR"/>
</dbReference>
<dbReference type="Pfam" id="PF00097">
    <property type="entry name" value="zf-C3HC4"/>
    <property type="match status" value="1"/>
</dbReference>
<dbReference type="InterPro" id="IPR017907">
    <property type="entry name" value="Znf_RING_CS"/>
</dbReference>
<keyword evidence="9 12" id="KW-0863">Zinc-finger</keyword>
<keyword evidence="17" id="KW-1185">Reference proteome</keyword>
<dbReference type="PANTHER" id="PTHR11685">
    <property type="entry name" value="RBR FAMILY RING FINGER AND IBR DOMAIN-CONTAINING"/>
    <property type="match status" value="1"/>
</dbReference>
<evidence type="ECO:0000256" key="8">
    <source>
        <dbReference type="ARBA" id="ARBA00022737"/>
    </source>
</evidence>
<dbReference type="PROSITE" id="PS50089">
    <property type="entry name" value="ZF_RING_2"/>
    <property type="match status" value="1"/>
</dbReference>
<dbReference type="EC" id="2.3.2.31" evidence="5"/>
<dbReference type="GO" id="GO:0008270">
    <property type="term" value="F:zinc ion binding"/>
    <property type="evidence" value="ECO:0007669"/>
    <property type="project" value="UniProtKB-KW"/>
</dbReference>
<dbReference type="Gene3D" id="2.20.25.20">
    <property type="match status" value="1"/>
</dbReference>
<dbReference type="CDD" id="cd22582">
    <property type="entry name" value="BRcat_RBR_unk"/>
    <property type="match status" value="1"/>
</dbReference>
<organism evidence="16 17">
    <name type="scientific">Taxus chinensis</name>
    <name type="common">Chinese yew</name>
    <name type="synonym">Taxus wallichiana var. chinensis</name>
    <dbReference type="NCBI Taxonomy" id="29808"/>
    <lineage>
        <taxon>Eukaryota</taxon>
        <taxon>Viridiplantae</taxon>
        <taxon>Streptophyta</taxon>
        <taxon>Embryophyta</taxon>
        <taxon>Tracheophyta</taxon>
        <taxon>Spermatophyta</taxon>
        <taxon>Pinopsida</taxon>
        <taxon>Pinidae</taxon>
        <taxon>Conifers II</taxon>
        <taxon>Cupressales</taxon>
        <taxon>Taxaceae</taxon>
        <taxon>Taxus</taxon>
    </lineage>
</organism>
<keyword evidence="6" id="KW-0808">Transferase</keyword>
<evidence type="ECO:0000259" key="14">
    <source>
        <dbReference type="PROSITE" id="PS50089"/>
    </source>
</evidence>
<keyword evidence="7" id="KW-0479">Metal-binding</keyword>
<dbReference type="InterPro" id="IPR044066">
    <property type="entry name" value="TRIAD_supradom"/>
</dbReference>
<dbReference type="InterPro" id="IPR018957">
    <property type="entry name" value="Znf_C3HC4_RING-type"/>
</dbReference>
<dbReference type="EMBL" id="JAHRHJ020000006">
    <property type="protein sequence ID" value="KAH9311613.1"/>
    <property type="molecule type" value="Genomic_DNA"/>
</dbReference>
<dbReference type="SUPFAM" id="SSF57850">
    <property type="entry name" value="RING/U-box"/>
    <property type="match status" value="3"/>
</dbReference>
<evidence type="ECO:0000256" key="7">
    <source>
        <dbReference type="ARBA" id="ARBA00022723"/>
    </source>
</evidence>
<evidence type="ECO:0000256" key="10">
    <source>
        <dbReference type="ARBA" id="ARBA00022786"/>
    </source>
</evidence>
<protein>
    <recommendedName>
        <fullName evidence="5">RBR-type E3 ubiquitin transferase</fullName>
        <ecNumber evidence="5">2.3.2.31</ecNumber>
    </recommendedName>
</protein>
<comment type="cofactor">
    <cofactor evidence="2">
        <name>Zn(2+)</name>
        <dbReference type="ChEBI" id="CHEBI:29105"/>
    </cofactor>
</comment>
<evidence type="ECO:0000313" key="17">
    <source>
        <dbReference type="Proteomes" id="UP000824469"/>
    </source>
</evidence>
<reference evidence="16 17" key="1">
    <citation type="journal article" date="2021" name="Nat. Plants">
        <title>The Taxus genome provides insights into paclitaxel biosynthesis.</title>
        <authorList>
            <person name="Xiong X."/>
            <person name="Gou J."/>
            <person name="Liao Q."/>
            <person name="Li Y."/>
            <person name="Zhou Q."/>
            <person name="Bi G."/>
            <person name="Li C."/>
            <person name="Du R."/>
            <person name="Wang X."/>
            <person name="Sun T."/>
            <person name="Guo L."/>
            <person name="Liang H."/>
            <person name="Lu P."/>
            <person name="Wu Y."/>
            <person name="Zhang Z."/>
            <person name="Ro D.K."/>
            <person name="Shang Y."/>
            <person name="Huang S."/>
            <person name="Yan J."/>
        </authorList>
    </citation>
    <scope>NUCLEOTIDE SEQUENCE [LARGE SCALE GENOMIC DNA]</scope>
    <source>
        <strain evidence="16">Ta-2019</strain>
    </source>
</reference>
<evidence type="ECO:0000256" key="6">
    <source>
        <dbReference type="ARBA" id="ARBA00022679"/>
    </source>
</evidence>
<keyword evidence="11" id="KW-0862">Zinc</keyword>
<evidence type="ECO:0000256" key="5">
    <source>
        <dbReference type="ARBA" id="ARBA00012251"/>
    </source>
</evidence>
<evidence type="ECO:0000256" key="11">
    <source>
        <dbReference type="ARBA" id="ARBA00022833"/>
    </source>
</evidence>
<evidence type="ECO:0000313" key="16">
    <source>
        <dbReference type="EMBL" id="KAH9311613.1"/>
    </source>
</evidence>
<comment type="caution">
    <text evidence="16">The sequence shown here is derived from an EMBL/GenBank/DDBJ whole genome shotgun (WGS) entry which is preliminary data.</text>
</comment>
<evidence type="ECO:0000256" key="2">
    <source>
        <dbReference type="ARBA" id="ARBA00001947"/>
    </source>
</evidence>
<dbReference type="OMA" id="DECRYFL"/>
<dbReference type="InterPro" id="IPR013083">
    <property type="entry name" value="Znf_RING/FYVE/PHD"/>
</dbReference>
<evidence type="ECO:0000259" key="15">
    <source>
        <dbReference type="PROSITE" id="PS51873"/>
    </source>
</evidence>